<dbReference type="InterPro" id="IPR023753">
    <property type="entry name" value="FAD/NAD-binding_dom"/>
</dbReference>
<name>A0A940S4V3_9RHOB</name>
<dbReference type="InterPro" id="IPR036188">
    <property type="entry name" value="FAD/NAD-bd_sf"/>
</dbReference>
<dbReference type="SUPFAM" id="SSF51905">
    <property type="entry name" value="FAD/NAD(P)-binding domain"/>
    <property type="match status" value="1"/>
</dbReference>
<keyword evidence="3 5" id="KW-0274">FAD</keyword>
<proteinExistence type="inferred from homology"/>
<feature type="disulfide bond" description="Redox-active" evidence="6">
    <location>
        <begin position="43"/>
        <end position="48"/>
    </location>
</feature>
<dbReference type="PANTHER" id="PTHR43014">
    <property type="entry name" value="MERCURIC REDUCTASE"/>
    <property type="match status" value="1"/>
</dbReference>
<evidence type="ECO:0000256" key="3">
    <source>
        <dbReference type="ARBA" id="ARBA00022827"/>
    </source>
</evidence>
<sequence length="474" mass="49730">MTSLTCDVAVIGAGTAGLAAERNARKHGARTLLIDPEFAGTTCATVGCMPSKLLIAAARAAHQARESDLFGIRTGPVEVDGPAVMARLRRERDRFVSATRKDFDALPEGTRIRARARFDGLAGRLSGGQARLILDDERVVTARAVVIATGSAPMVPGPFAALGDLALTNETLFDLPDLPRSLAVIGGGAIGLELAQALARLGVSVTLFDSGTRLGGVRCDRIHATLKKAMAEEMTLRLGVTPEPSKDGRAERIAWEDGEATFDRVLVAAGRPPNVAGLGLETTGLRLDDHGMPEVDPRTMQCGDAPIFMAGDANGARPVLHEASAEGAIAGRNAVAWPAVVPSRRKTPFTITFTDPPLVSIGEDPDDSAAIGSADYGNQGRARVEGRNRGLARLYAAAPDGRLIGADLFCPGADHLGHLLVWAMEAGQTATDLLTRPTYHPTLEEGLRGALRQICRAVPLELPGDSDPGQPPGL</sequence>
<evidence type="ECO:0000259" key="7">
    <source>
        <dbReference type="Pfam" id="PF02852"/>
    </source>
</evidence>
<dbReference type="InterPro" id="IPR029752">
    <property type="entry name" value="D-isomer_DH_CS1"/>
</dbReference>
<keyword evidence="10" id="KW-1185">Reference proteome</keyword>
<organism evidence="9 10">
    <name type="scientific">Sagittula salina</name>
    <dbReference type="NCBI Taxonomy" id="2820268"/>
    <lineage>
        <taxon>Bacteria</taxon>
        <taxon>Pseudomonadati</taxon>
        <taxon>Pseudomonadota</taxon>
        <taxon>Alphaproteobacteria</taxon>
        <taxon>Rhodobacterales</taxon>
        <taxon>Roseobacteraceae</taxon>
        <taxon>Sagittula</taxon>
    </lineage>
</organism>
<feature type="binding site" evidence="5">
    <location>
        <begin position="186"/>
        <end position="193"/>
    </location>
    <ligand>
        <name>NAD(+)</name>
        <dbReference type="ChEBI" id="CHEBI:57540"/>
    </ligand>
</feature>
<dbReference type="PRINTS" id="PR00368">
    <property type="entry name" value="FADPNR"/>
</dbReference>
<gene>
    <name evidence="9" type="ORF">J5474_18695</name>
</gene>
<dbReference type="InterPro" id="IPR004099">
    <property type="entry name" value="Pyr_nucl-diS_OxRdtase_dimer"/>
</dbReference>
<evidence type="ECO:0000256" key="6">
    <source>
        <dbReference type="PIRSR" id="PIRSR000350-4"/>
    </source>
</evidence>
<dbReference type="PRINTS" id="PR00411">
    <property type="entry name" value="PNDRDTASEI"/>
</dbReference>
<comment type="caution">
    <text evidence="9">The sequence shown here is derived from an EMBL/GenBank/DDBJ whole genome shotgun (WGS) entry which is preliminary data.</text>
</comment>
<dbReference type="PANTHER" id="PTHR43014:SF4">
    <property type="entry name" value="PYRIDINE NUCLEOTIDE-DISULFIDE OXIDOREDUCTASE RCLA-RELATED"/>
    <property type="match status" value="1"/>
</dbReference>
<keyword evidence="9" id="KW-0560">Oxidoreductase</keyword>
<dbReference type="GO" id="GO:0050660">
    <property type="term" value="F:flavin adenine dinucleotide binding"/>
    <property type="evidence" value="ECO:0007669"/>
    <property type="project" value="TreeGrafter"/>
</dbReference>
<evidence type="ECO:0000259" key="8">
    <source>
        <dbReference type="Pfam" id="PF07992"/>
    </source>
</evidence>
<feature type="binding site" evidence="5">
    <location>
        <position position="312"/>
    </location>
    <ligand>
        <name>FAD</name>
        <dbReference type="ChEBI" id="CHEBI:57692"/>
    </ligand>
</feature>
<dbReference type="RefSeq" id="WP_209362924.1">
    <property type="nucleotide sequence ID" value="NZ_JAGISH010000013.1"/>
</dbReference>
<dbReference type="AlphaFoldDB" id="A0A940S4V3"/>
<keyword evidence="5" id="KW-0520">NAD</keyword>
<accession>A0A940S4V3</accession>
<dbReference type="GO" id="GO:0004148">
    <property type="term" value="F:dihydrolipoyl dehydrogenase (NADH) activity"/>
    <property type="evidence" value="ECO:0007669"/>
    <property type="project" value="UniProtKB-EC"/>
</dbReference>
<dbReference type="GO" id="GO:0003955">
    <property type="term" value="F:NAD(P)H dehydrogenase (quinone) activity"/>
    <property type="evidence" value="ECO:0007669"/>
    <property type="project" value="TreeGrafter"/>
</dbReference>
<keyword evidence="5" id="KW-0547">Nucleotide-binding</keyword>
<reference evidence="9" key="1">
    <citation type="submission" date="2021-03" db="EMBL/GenBank/DDBJ databases">
        <title>Sagittula salina sp. nov. strain M10.9X isolated from the marine waste.</title>
        <authorList>
            <person name="Satari L."/>
            <person name="Molina-Menor E."/>
            <person name="Vidal-Verdu A."/>
            <person name="Pascual J."/>
            <person name="Pereto J."/>
            <person name="Porcar M."/>
        </authorList>
    </citation>
    <scope>NUCLEOTIDE SEQUENCE</scope>
    <source>
        <strain evidence="9">M10.9X</strain>
    </source>
</reference>
<dbReference type="PIRSF" id="PIRSF000350">
    <property type="entry name" value="Mercury_reductase_MerA"/>
    <property type="match status" value="1"/>
</dbReference>
<dbReference type="Pfam" id="PF02852">
    <property type="entry name" value="Pyr_redox_dim"/>
    <property type="match status" value="1"/>
</dbReference>
<dbReference type="PROSITE" id="PS00065">
    <property type="entry name" value="D_2_HYDROXYACID_DH_1"/>
    <property type="match status" value="1"/>
</dbReference>
<comment type="similarity">
    <text evidence="1">Belongs to the class-I pyridine nucleotide-disulfide oxidoreductase family.</text>
</comment>
<feature type="domain" description="Pyridine nucleotide-disulphide oxidoreductase dimerisation" evidence="7">
    <location>
        <begin position="351"/>
        <end position="448"/>
    </location>
</feature>
<dbReference type="Pfam" id="PF07992">
    <property type="entry name" value="Pyr_redox_2"/>
    <property type="match status" value="1"/>
</dbReference>
<evidence type="ECO:0000313" key="10">
    <source>
        <dbReference type="Proteomes" id="UP000675940"/>
    </source>
</evidence>
<evidence type="ECO:0000313" key="9">
    <source>
        <dbReference type="EMBL" id="MBP0484504.1"/>
    </source>
</evidence>
<evidence type="ECO:0000256" key="1">
    <source>
        <dbReference type="ARBA" id="ARBA00007532"/>
    </source>
</evidence>
<dbReference type="Proteomes" id="UP000675940">
    <property type="component" value="Unassembled WGS sequence"/>
</dbReference>
<dbReference type="GO" id="GO:0016616">
    <property type="term" value="F:oxidoreductase activity, acting on the CH-OH group of donors, NAD or NADP as acceptor"/>
    <property type="evidence" value="ECO:0007669"/>
    <property type="project" value="UniProtKB-ARBA"/>
</dbReference>
<feature type="active site" description="Proton acceptor" evidence="4">
    <location>
        <position position="440"/>
    </location>
</feature>
<evidence type="ECO:0000256" key="5">
    <source>
        <dbReference type="PIRSR" id="PIRSR000350-3"/>
    </source>
</evidence>
<comment type="cofactor">
    <cofactor evidence="5">
        <name>FAD</name>
        <dbReference type="ChEBI" id="CHEBI:57692"/>
    </cofactor>
    <text evidence="5">Binds 1 FAD per subunit.</text>
</comment>
<evidence type="ECO:0000256" key="2">
    <source>
        <dbReference type="ARBA" id="ARBA00022630"/>
    </source>
</evidence>
<dbReference type="SUPFAM" id="SSF55424">
    <property type="entry name" value="FAD/NAD-linked reductases, dimerisation (C-terminal) domain"/>
    <property type="match status" value="1"/>
</dbReference>
<protein>
    <submittedName>
        <fullName evidence="9">Dihydrolipoyl dehydrogenase</fullName>
        <ecNumber evidence="9">1.8.1.4</ecNumber>
    </submittedName>
</protein>
<dbReference type="EC" id="1.8.1.4" evidence="9"/>
<feature type="domain" description="FAD/NAD(P)-binding" evidence="8">
    <location>
        <begin position="7"/>
        <end position="327"/>
    </location>
</feature>
<dbReference type="Gene3D" id="3.50.50.60">
    <property type="entry name" value="FAD/NAD(P)-binding domain"/>
    <property type="match status" value="2"/>
</dbReference>
<feature type="binding site" evidence="5">
    <location>
        <position position="52"/>
    </location>
    <ligand>
        <name>FAD</name>
        <dbReference type="ChEBI" id="CHEBI:57692"/>
    </ligand>
</feature>
<dbReference type="Gene3D" id="3.30.390.30">
    <property type="match status" value="1"/>
</dbReference>
<dbReference type="InterPro" id="IPR016156">
    <property type="entry name" value="FAD/NAD-linked_Rdtase_dimer_sf"/>
</dbReference>
<dbReference type="NCBIfam" id="NF004939">
    <property type="entry name" value="PRK06292.1-1"/>
    <property type="match status" value="1"/>
</dbReference>
<feature type="binding site" evidence="5">
    <location>
        <position position="270"/>
    </location>
    <ligand>
        <name>NAD(+)</name>
        <dbReference type="ChEBI" id="CHEBI:57540"/>
    </ligand>
</feature>
<feature type="binding site" evidence="5">
    <location>
        <begin position="149"/>
        <end position="151"/>
    </location>
    <ligand>
        <name>FAD</name>
        <dbReference type="ChEBI" id="CHEBI:57692"/>
    </ligand>
</feature>
<dbReference type="EMBL" id="JAGISH010000013">
    <property type="protein sequence ID" value="MBP0484504.1"/>
    <property type="molecule type" value="Genomic_DNA"/>
</dbReference>
<evidence type="ECO:0000256" key="4">
    <source>
        <dbReference type="PIRSR" id="PIRSR000350-2"/>
    </source>
</evidence>
<dbReference type="InterPro" id="IPR001100">
    <property type="entry name" value="Pyr_nuc-diS_OxRdtase"/>
</dbReference>
<keyword evidence="2" id="KW-0285">Flavoprotein</keyword>